<dbReference type="InterPro" id="IPR004143">
    <property type="entry name" value="BPL_LPL_catalytic"/>
</dbReference>
<keyword evidence="3" id="KW-0436">Ligase</keyword>
<dbReference type="InterPro" id="IPR050664">
    <property type="entry name" value="Octanoyltrans_LipM/LipL"/>
</dbReference>
<dbReference type="AlphaFoldDB" id="A0AB39U549"/>
<dbReference type="Gene3D" id="3.30.930.10">
    <property type="entry name" value="Bira Bifunctional Protein, Domain 2"/>
    <property type="match status" value="1"/>
</dbReference>
<gene>
    <name evidence="3" type="ORF">QN215_07450</name>
</gene>
<dbReference type="PANTHER" id="PTHR43679">
    <property type="entry name" value="OCTANOYLTRANSFERASE LIPM-RELATED"/>
    <property type="match status" value="1"/>
</dbReference>
<dbReference type="RefSeq" id="WP_369343697.1">
    <property type="nucleotide sequence ID" value="NZ_CP129674.1"/>
</dbReference>
<evidence type="ECO:0000313" key="3">
    <source>
        <dbReference type="EMBL" id="XDS44101.1"/>
    </source>
</evidence>
<evidence type="ECO:0000259" key="2">
    <source>
        <dbReference type="PROSITE" id="PS51733"/>
    </source>
</evidence>
<dbReference type="PANTHER" id="PTHR43679:SF2">
    <property type="entry name" value="OCTANOYL-[GCVH]:PROTEIN N-OCTANOYLTRANSFERASE"/>
    <property type="match status" value="1"/>
</dbReference>
<feature type="domain" description="BPL/LPL catalytic" evidence="2">
    <location>
        <begin position="192"/>
        <end position="389"/>
    </location>
</feature>
<dbReference type="SUPFAM" id="SSF55681">
    <property type="entry name" value="Class II aaRS and biotin synthetases"/>
    <property type="match status" value="1"/>
</dbReference>
<proteinExistence type="predicted"/>
<feature type="compositionally biased region" description="Basic and acidic residues" evidence="1">
    <location>
        <begin position="105"/>
        <end position="119"/>
    </location>
</feature>
<reference evidence="3" key="1">
    <citation type="submission" date="2023-07" db="EMBL/GenBank/DDBJ databases">
        <title>Bifidobacterium aquikefiriaerophilum sp. nov. and Bifidobacterium eccum sp. nov., isolated from water kefir.</title>
        <authorList>
            <person name="Breselge S."/>
            <person name="Bellassi P."/>
            <person name="Barcenilla C."/>
            <person name="Alvarez-Ordonez A."/>
            <person name="Morelli L."/>
            <person name="Cotter P.D."/>
        </authorList>
    </citation>
    <scope>NUCLEOTIDE SEQUENCE</scope>
    <source>
        <strain evidence="3">WK041_4_12</strain>
    </source>
</reference>
<dbReference type="KEGG" id="baqk:QN215_07450"/>
<name>A0AB39U549_9BIFI</name>
<dbReference type="Gene3D" id="3.30.390.50">
    <property type="entry name" value="CO dehydrogenase flavoprotein, C-terminal domain"/>
    <property type="match status" value="1"/>
</dbReference>
<organism evidence="3">
    <name type="scientific">Bifidobacterium aquikefiricola</name>
    <dbReference type="NCBI Taxonomy" id="3059038"/>
    <lineage>
        <taxon>Bacteria</taxon>
        <taxon>Bacillati</taxon>
        <taxon>Actinomycetota</taxon>
        <taxon>Actinomycetes</taxon>
        <taxon>Bifidobacteriales</taxon>
        <taxon>Bifidobacteriaceae</taxon>
        <taxon>Bifidobacterium</taxon>
    </lineage>
</organism>
<dbReference type="GO" id="GO:0016874">
    <property type="term" value="F:ligase activity"/>
    <property type="evidence" value="ECO:0007669"/>
    <property type="project" value="UniProtKB-KW"/>
</dbReference>
<accession>A0AB39U549</accession>
<dbReference type="PROSITE" id="PS51733">
    <property type="entry name" value="BPL_LPL_CATALYTIC"/>
    <property type="match status" value="1"/>
</dbReference>
<dbReference type="EMBL" id="CP129674">
    <property type="protein sequence ID" value="XDS44101.1"/>
    <property type="molecule type" value="Genomic_DNA"/>
</dbReference>
<sequence length="419" mass="44996">MSTTRGECKLVGGKLVGVTVTIADMHIESSRLDGDFFISTREDDMVLVKAIEQSIVGFTLPIDAEALAHVIAHVIDAHPEAQLVGANAQTIACAVLRATGEGGHADGSDLHGSDLHGTDIDLQSPDTNLRSSGIGADAKPSAAAQPFEHDRPAPALSSRWDSLSPLVIHDLPRSPAVQMALDEVLAEKVADGTFPAMLRVWEWQSSAVIIGRFQSLHNEVNLEEARREGITVVRRVTGGGAMFVEPNNTITYSLYAPLSFVEGMDVAQSYRLCDAWLVAALKALGMNVGFSSMNDLASEQGKIGGAAQRRFASKGGGPGAVLHHVTLAYDIDAEKMSTILRVSKEKLSDKAVKSVVRRVDPMRSQTGISRSAIIDHLLAFLVEHLNQAQVTQLPQAAVKQANELAEQRFSKDAWLQCIV</sequence>
<protein>
    <submittedName>
        <fullName evidence="3">Biotin/lipoate A/B protein ligase family protein</fullName>
    </submittedName>
</protein>
<evidence type="ECO:0000256" key="1">
    <source>
        <dbReference type="SAM" id="MobiDB-lite"/>
    </source>
</evidence>
<dbReference type="Pfam" id="PF21948">
    <property type="entry name" value="LplA-B_cat"/>
    <property type="match status" value="1"/>
</dbReference>
<dbReference type="CDD" id="cd16443">
    <property type="entry name" value="LplA"/>
    <property type="match status" value="1"/>
</dbReference>
<dbReference type="InterPro" id="IPR045864">
    <property type="entry name" value="aa-tRNA-synth_II/BPL/LPL"/>
</dbReference>
<feature type="region of interest" description="Disordered" evidence="1">
    <location>
        <begin position="105"/>
        <end position="155"/>
    </location>
</feature>